<feature type="region of interest" description="Disordered" evidence="8">
    <location>
        <begin position="74"/>
        <end position="97"/>
    </location>
</feature>
<keyword evidence="3 9" id="KW-1133">Transmembrane helix</keyword>
<evidence type="ECO:0000256" key="3">
    <source>
        <dbReference type="ARBA" id="ARBA00022989"/>
    </source>
</evidence>
<keyword evidence="10" id="KW-1185">Reference proteome</keyword>
<organism evidence="10 11">
    <name type="scientific">Priapulus caudatus</name>
    <name type="common">Priapulid worm</name>
    <dbReference type="NCBI Taxonomy" id="37621"/>
    <lineage>
        <taxon>Eukaryota</taxon>
        <taxon>Metazoa</taxon>
        <taxon>Ecdysozoa</taxon>
        <taxon>Scalidophora</taxon>
        <taxon>Priapulida</taxon>
        <taxon>Priapulimorpha</taxon>
        <taxon>Priapulimorphida</taxon>
        <taxon>Priapulidae</taxon>
        <taxon>Priapulus</taxon>
    </lineage>
</organism>
<dbReference type="PANTHER" id="PTHR13815:SF7">
    <property type="entry name" value="GOLGIN SUBFAMILY A MEMBER 5"/>
    <property type="match status" value="1"/>
</dbReference>
<evidence type="ECO:0000313" key="10">
    <source>
        <dbReference type="Proteomes" id="UP000695022"/>
    </source>
</evidence>
<evidence type="ECO:0000256" key="7">
    <source>
        <dbReference type="SAM" id="Coils"/>
    </source>
</evidence>
<feature type="coiled-coil region" evidence="7">
    <location>
        <begin position="190"/>
        <end position="493"/>
    </location>
</feature>
<feature type="compositionally biased region" description="Polar residues" evidence="8">
    <location>
        <begin position="152"/>
        <end position="167"/>
    </location>
</feature>
<evidence type="ECO:0000256" key="6">
    <source>
        <dbReference type="ARBA" id="ARBA00023136"/>
    </source>
</evidence>
<feature type="transmembrane region" description="Helical" evidence="9">
    <location>
        <begin position="672"/>
        <end position="691"/>
    </location>
</feature>
<reference evidence="11" key="1">
    <citation type="submission" date="2025-08" db="UniProtKB">
        <authorList>
            <consortium name="RefSeq"/>
        </authorList>
    </citation>
    <scope>IDENTIFICATION</scope>
</reference>
<dbReference type="InterPro" id="IPR019177">
    <property type="entry name" value="Golgin_subfamily_A_member_5"/>
</dbReference>
<feature type="compositionally biased region" description="Low complexity" evidence="8">
    <location>
        <begin position="130"/>
        <end position="140"/>
    </location>
</feature>
<proteinExistence type="predicted"/>
<evidence type="ECO:0000256" key="8">
    <source>
        <dbReference type="SAM" id="MobiDB-lite"/>
    </source>
</evidence>
<evidence type="ECO:0000256" key="2">
    <source>
        <dbReference type="ARBA" id="ARBA00022692"/>
    </source>
</evidence>
<evidence type="ECO:0000256" key="9">
    <source>
        <dbReference type="SAM" id="Phobius"/>
    </source>
</evidence>
<keyword evidence="4" id="KW-0333">Golgi apparatus</keyword>
<gene>
    <name evidence="11" type="primary">LOC106821454</name>
</gene>
<evidence type="ECO:0000256" key="1">
    <source>
        <dbReference type="ARBA" id="ARBA00004409"/>
    </source>
</evidence>
<name>A0ABM1FBD5_PRICU</name>
<feature type="region of interest" description="Disordered" evidence="8">
    <location>
        <begin position="120"/>
        <end position="167"/>
    </location>
</feature>
<evidence type="ECO:0000256" key="4">
    <source>
        <dbReference type="ARBA" id="ARBA00023034"/>
    </source>
</evidence>
<dbReference type="Proteomes" id="UP000695022">
    <property type="component" value="Unplaced"/>
</dbReference>
<dbReference type="Pfam" id="PF09787">
    <property type="entry name" value="Golgin_A5"/>
    <property type="match status" value="1"/>
</dbReference>
<accession>A0ABM1FBD5</accession>
<protein>
    <submittedName>
        <fullName evidence="11">Golgin subfamily A member 5-like isoform X1</fullName>
    </submittedName>
</protein>
<keyword evidence="5 7" id="KW-0175">Coiled coil</keyword>
<sequence>MSWLSGIAKGAEELLNKVDQKTASALHTPVQHGASVAVPRIGELDAMNAGPRIPHLAAVPPPPPPVDFTQAVGSVPSRSLIDSPKQRAAGKSRRAQDKDEQLLFEFLNSDEPAGPAKIRTAQVNGHSRKSSTSSVSSHRSGYVETASMPSGMETSQEGSQIAESVTKLSSAEHDVSIMISEDGSMQQSSAVDQSQKLSSLELENQLLRNEVASLNQEITSALRRAKEAEDEFASGRAKLQQWSAQRSRAEQELVEATSRVSDLGEALQAKDSQLAVLRVRLQEADAELQGKRKHCDQLQTERERILRDHTDSSGAHGYALDSLREKLQETEVALKREQEAYHKLQDESMDKQNRMLSEQQYMASNLAEAERKLSEEKAKQEEFGRELKSAKKLAGTARQDLADYKQKAQRILQSKEKLIAGLKETSSSADGATAVIAAAELEETRQERDGLREEVQKLGMTIETLRADMQELEGQLHQDSECSQEQLRQLEEELCGERRARREADQEVVRGGEELRFAQEDLRKHKLLMHSRLQDRDKEIERLRNQLTTKAASTSSESELEARLHALTESLIQKQTLLEALSTEKNSIRLQLERTEVQYKEAERQLMRATASAVSINDDDDGLRARGVPSLLRENPYDNKMAKSVKKAYNSIDEFSVRLGLFLRRYPIARTFVIFYMLLLHLWVMVVLLTYTPEMHAHGCSPDNGLPSAPDNVLPGAIT</sequence>
<dbReference type="PANTHER" id="PTHR13815">
    <property type="entry name" value="GOLGIN-84"/>
    <property type="match status" value="1"/>
</dbReference>
<evidence type="ECO:0000313" key="11">
    <source>
        <dbReference type="RefSeq" id="XP_014681756.1"/>
    </source>
</evidence>
<keyword evidence="6 9" id="KW-0472">Membrane</keyword>
<keyword evidence="2 9" id="KW-0812">Transmembrane</keyword>
<feature type="coiled-coil region" evidence="7">
    <location>
        <begin position="578"/>
        <end position="619"/>
    </location>
</feature>
<dbReference type="GeneID" id="106821454"/>
<comment type="subcellular location">
    <subcellularLocation>
        <location evidence="1">Golgi apparatus membrane</location>
        <topology evidence="1">Single-pass type IV membrane protein</topology>
    </subcellularLocation>
</comment>
<dbReference type="RefSeq" id="XP_014681756.1">
    <property type="nucleotide sequence ID" value="XM_014826270.1"/>
</dbReference>
<evidence type="ECO:0000256" key="5">
    <source>
        <dbReference type="ARBA" id="ARBA00023054"/>
    </source>
</evidence>